<dbReference type="InterPro" id="IPR036291">
    <property type="entry name" value="NAD(P)-bd_dom_sf"/>
</dbReference>
<dbReference type="AlphaFoldDB" id="A0A4P2VMU7"/>
<dbReference type="Pfam" id="PF01370">
    <property type="entry name" value="Epimerase"/>
    <property type="match status" value="1"/>
</dbReference>
<reference evidence="4 5" key="1">
    <citation type="submission" date="2018-12" db="EMBL/GenBank/DDBJ databases">
        <title>Rubrispira sanarue gen. nov., sp., nov., a member of the order Silvanigrellales, isolated from a brackish lake in Hamamatsu Japan.</title>
        <authorList>
            <person name="Maejima Y."/>
            <person name="Iino T."/>
            <person name="Muraguchi Y."/>
            <person name="Fukuda K."/>
            <person name="Nojiri H."/>
            <person name="Ohkuma M."/>
            <person name="Moriuchi R."/>
            <person name="Dohra H."/>
            <person name="Kimbara K."/>
            <person name="Shintani M."/>
        </authorList>
    </citation>
    <scope>NUCLEOTIDE SEQUENCE [LARGE SCALE GENOMIC DNA]</scope>
    <source>
        <strain evidence="4 5">RF1110005</strain>
    </source>
</reference>
<dbReference type="PANTHER" id="PTHR14097">
    <property type="entry name" value="OXIDOREDUCTASE HTATIP2"/>
    <property type="match status" value="1"/>
</dbReference>
<keyword evidence="2" id="KW-0472">Membrane</keyword>
<evidence type="ECO:0000256" key="1">
    <source>
        <dbReference type="ARBA" id="ARBA00004370"/>
    </source>
</evidence>
<evidence type="ECO:0000259" key="3">
    <source>
        <dbReference type="Pfam" id="PF01370"/>
    </source>
</evidence>
<dbReference type="PANTHER" id="PTHR14097:SF7">
    <property type="entry name" value="OXIDOREDUCTASE HTATIP2"/>
    <property type="match status" value="1"/>
</dbReference>
<comment type="subcellular location">
    <subcellularLocation>
        <location evidence="1">Membrane</location>
    </subcellularLocation>
</comment>
<dbReference type="EMBL" id="AP019368">
    <property type="protein sequence ID" value="BBH54128.1"/>
    <property type="molecule type" value="Genomic_DNA"/>
</dbReference>
<name>A0A4P2VMU7_FLUSA</name>
<dbReference type="InterPro" id="IPR001509">
    <property type="entry name" value="Epimerase_deHydtase"/>
</dbReference>
<sequence length="230" mass="25509">MKQVVIVGGSGLVGNHILNVLAHKQDIAVTSLVRKVVGDANIPSISEMIFNFEDINEYKKIGSEIKCDIFFCCIGTTIRKAKSAENFLKVDRDYPISFIENIKKNSPKTLFVFVSSIGAANPRGLYLSAKSEVENALRKSLLPYIIARPSLLIGKRKEFRPAEQLGGIIFNKIDNFLKKINISEALAINKYVPIKATEVAECLVHRAIHYDKTVPGIVIEGRDFSNVTNS</sequence>
<dbReference type="Gene3D" id="3.40.50.720">
    <property type="entry name" value="NAD(P)-binding Rossmann-like Domain"/>
    <property type="match status" value="1"/>
</dbReference>
<evidence type="ECO:0000313" key="5">
    <source>
        <dbReference type="Proteomes" id="UP000291236"/>
    </source>
</evidence>
<dbReference type="SUPFAM" id="SSF51735">
    <property type="entry name" value="NAD(P)-binding Rossmann-fold domains"/>
    <property type="match status" value="1"/>
</dbReference>
<accession>A0A4P2VMU7</accession>
<dbReference type="GO" id="GO:0016020">
    <property type="term" value="C:membrane"/>
    <property type="evidence" value="ECO:0007669"/>
    <property type="project" value="UniProtKB-SubCell"/>
</dbReference>
<dbReference type="RefSeq" id="WP_130611295.1">
    <property type="nucleotide sequence ID" value="NZ_AP019368.1"/>
</dbReference>
<proteinExistence type="predicted"/>
<keyword evidence="5" id="KW-1185">Reference proteome</keyword>
<gene>
    <name evidence="4" type="ORF">JCM31447_25860</name>
</gene>
<protein>
    <submittedName>
        <fullName evidence="4">Nucleoside-diphosphate sugar epimerase</fullName>
    </submittedName>
</protein>
<evidence type="ECO:0000256" key="2">
    <source>
        <dbReference type="ARBA" id="ARBA00023136"/>
    </source>
</evidence>
<dbReference type="KEGG" id="sbf:JCM31447_25860"/>
<organism evidence="4 5">
    <name type="scientific">Fluviispira sanaruensis</name>
    <dbReference type="NCBI Taxonomy" id="2493639"/>
    <lineage>
        <taxon>Bacteria</taxon>
        <taxon>Pseudomonadati</taxon>
        <taxon>Bdellovibrionota</taxon>
        <taxon>Oligoflexia</taxon>
        <taxon>Silvanigrellales</taxon>
        <taxon>Silvanigrellaceae</taxon>
        <taxon>Fluviispira</taxon>
    </lineage>
</organism>
<dbReference type="OrthoDB" id="5291990at2"/>
<evidence type="ECO:0000313" key="4">
    <source>
        <dbReference type="EMBL" id="BBH54128.1"/>
    </source>
</evidence>
<feature type="domain" description="NAD-dependent epimerase/dehydratase" evidence="3">
    <location>
        <begin position="4"/>
        <end position="179"/>
    </location>
</feature>
<dbReference type="Proteomes" id="UP000291236">
    <property type="component" value="Chromosome"/>
</dbReference>